<evidence type="ECO:0000313" key="1">
    <source>
        <dbReference type="EMBL" id="KAJ3528988.1"/>
    </source>
</evidence>
<reference evidence="1" key="1">
    <citation type="submission" date="2022-08" db="EMBL/GenBank/DDBJ databases">
        <title>Genome Sequence of Fusarium decemcellulare.</title>
        <authorList>
            <person name="Buettner E."/>
        </authorList>
    </citation>
    <scope>NUCLEOTIDE SEQUENCE</scope>
    <source>
        <strain evidence="1">Babe19</strain>
    </source>
</reference>
<name>A0ACC1RZK7_9HYPO</name>
<keyword evidence="2" id="KW-1185">Reference proteome</keyword>
<gene>
    <name evidence="1" type="ORF">NM208_g9960</name>
</gene>
<proteinExistence type="predicted"/>
<organism evidence="1 2">
    <name type="scientific">Fusarium decemcellulare</name>
    <dbReference type="NCBI Taxonomy" id="57161"/>
    <lineage>
        <taxon>Eukaryota</taxon>
        <taxon>Fungi</taxon>
        <taxon>Dikarya</taxon>
        <taxon>Ascomycota</taxon>
        <taxon>Pezizomycotina</taxon>
        <taxon>Sordariomycetes</taxon>
        <taxon>Hypocreomycetidae</taxon>
        <taxon>Hypocreales</taxon>
        <taxon>Nectriaceae</taxon>
        <taxon>Fusarium</taxon>
        <taxon>Fusarium decemcellulare species complex</taxon>
    </lineage>
</organism>
<sequence>MESLRGLPTGNITVQGNLQTRPEVSFAEEVHSMGCVVYVAVNLIHPAASSPADLQTLLIRFCAMEAITDEKRADTLQSDLVGKDDSETESIQWTEEEEKRLLRKVDILLMPLLILGFFALQLDRGNIGNALTDNFFQDVGITQNQFNVGQQLLSLGIILLEIPSNLILYRVGPTLWIGGQIIAWGLVATFQAFQKGLGPYMATRLLLGLCEAGFIPASLFTLTRWYKRDEISKRYSWFFIGNMVAGAITGIIAYGILHMRGVAGLAGWQWLFILEGIFTVLVGIAFLVTFPNQVSNPVSLLGYRYFTDREAQILYERVLRDDPSKAQLRQHVTWEELKNVFTNWKLLPHVGFTIVGLAPASAFGSYAPSLVVGFGFKPLESNALVSIGSWLLLVMNLLWGWASDKMKVRGPMVFLGFVLGLAFNIGMLVLVDSTNSNLKFAMLTLSLAFSWPWHPVNGSWLSLNAKTPGERSITLAIHIMAANCSGIVGKQLFRSEDAPHYPRGFTVIVALTAVGVVLSAVANLQYYFCNGRKLARSGLKYTY</sequence>
<dbReference type="Proteomes" id="UP001148629">
    <property type="component" value="Unassembled WGS sequence"/>
</dbReference>
<dbReference type="EMBL" id="JANRMS010001344">
    <property type="protein sequence ID" value="KAJ3528988.1"/>
    <property type="molecule type" value="Genomic_DNA"/>
</dbReference>
<evidence type="ECO:0000313" key="2">
    <source>
        <dbReference type="Proteomes" id="UP001148629"/>
    </source>
</evidence>
<comment type="caution">
    <text evidence="1">The sequence shown here is derived from an EMBL/GenBank/DDBJ whole genome shotgun (WGS) entry which is preliminary data.</text>
</comment>
<accession>A0ACC1RZK7</accession>
<protein>
    <submittedName>
        <fullName evidence="1">Uncharacterized protein</fullName>
    </submittedName>
</protein>